<protein>
    <submittedName>
        <fullName evidence="1">Uncharacterized protein</fullName>
    </submittedName>
</protein>
<name>A0A0A9E183_ARUDO</name>
<sequence>MIWPVEKMFCNDLLLLIYILERKGSQDPDTANTKYLGFAEVLVGIRLSKVSGRGPNNFVHCTYTTTSLF</sequence>
<proteinExistence type="predicted"/>
<accession>A0A0A9E183</accession>
<reference evidence="1" key="1">
    <citation type="submission" date="2014-09" db="EMBL/GenBank/DDBJ databases">
        <authorList>
            <person name="Magalhaes I.L.F."/>
            <person name="Oliveira U."/>
            <person name="Santos F.R."/>
            <person name="Vidigal T.H.D.A."/>
            <person name="Brescovit A.D."/>
            <person name="Santos A.J."/>
        </authorList>
    </citation>
    <scope>NUCLEOTIDE SEQUENCE</scope>
    <source>
        <tissue evidence="1">Shoot tissue taken approximately 20 cm above the soil surface</tissue>
    </source>
</reference>
<dbReference type="EMBL" id="GBRH01203341">
    <property type="protein sequence ID" value="JAD94554.1"/>
    <property type="molecule type" value="Transcribed_RNA"/>
</dbReference>
<organism evidence="1">
    <name type="scientific">Arundo donax</name>
    <name type="common">Giant reed</name>
    <name type="synonym">Donax arundinaceus</name>
    <dbReference type="NCBI Taxonomy" id="35708"/>
    <lineage>
        <taxon>Eukaryota</taxon>
        <taxon>Viridiplantae</taxon>
        <taxon>Streptophyta</taxon>
        <taxon>Embryophyta</taxon>
        <taxon>Tracheophyta</taxon>
        <taxon>Spermatophyta</taxon>
        <taxon>Magnoliopsida</taxon>
        <taxon>Liliopsida</taxon>
        <taxon>Poales</taxon>
        <taxon>Poaceae</taxon>
        <taxon>PACMAD clade</taxon>
        <taxon>Arundinoideae</taxon>
        <taxon>Arundineae</taxon>
        <taxon>Arundo</taxon>
    </lineage>
</organism>
<dbReference type="AlphaFoldDB" id="A0A0A9E183"/>
<reference evidence="1" key="2">
    <citation type="journal article" date="2015" name="Data Brief">
        <title>Shoot transcriptome of the giant reed, Arundo donax.</title>
        <authorList>
            <person name="Barrero R.A."/>
            <person name="Guerrero F.D."/>
            <person name="Moolhuijzen P."/>
            <person name="Goolsby J.A."/>
            <person name="Tidwell J."/>
            <person name="Bellgard S.E."/>
            <person name="Bellgard M.I."/>
        </authorList>
    </citation>
    <scope>NUCLEOTIDE SEQUENCE</scope>
    <source>
        <tissue evidence="1">Shoot tissue taken approximately 20 cm above the soil surface</tissue>
    </source>
</reference>
<evidence type="ECO:0000313" key="1">
    <source>
        <dbReference type="EMBL" id="JAD94554.1"/>
    </source>
</evidence>